<comment type="cofactor">
    <cofactor evidence="1">
        <name>Zn(2+)</name>
        <dbReference type="ChEBI" id="CHEBI:29105"/>
    </cofactor>
</comment>
<dbReference type="RefSeq" id="WP_151692783.1">
    <property type="nucleotide sequence ID" value="NZ_BMGX01000002.1"/>
</dbReference>
<dbReference type="EMBL" id="WBVQ01000001">
    <property type="protein sequence ID" value="KAB2818095.1"/>
    <property type="molecule type" value="Genomic_DNA"/>
</dbReference>
<dbReference type="Pfam" id="PF01546">
    <property type="entry name" value="Peptidase_M20"/>
    <property type="match status" value="1"/>
</dbReference>
<dbReference type="GO" id="GO:0008777">
    <property type="term" value="F:acetylornithine deacetylase activity"/>
    <property type="evidence" value="ECO:0007669"/>
    <property type="project" value="TreeGrafter"/>
</dbReference>
<name>A0A6L3ZKV0_9FLAO</name>
<dbReference type="GO" id="GO:0046872">
    <property type="term" value="F:metal ion binding"/>
    <property type="evidence" value="ECO:0007669"/>
    <property type="project" value="UniProtKB-KW"/>
</dbReference>
<dbReference type="Proteomes" id="UP000484164">
    <property type="component" value="Unassembled WGS sequence"/>
</dbReference>
<evidence type="ECO:0000256" key="1">
    <source>
        <dbReference type="ARBA" id="ARBA00001947"/>
    </source>
</evidence>
<keyword evidence="8" id="KW-1185">Reference proteome</keyword>
<dbReference type="SUPFAM" id="SSF55031">
    <property type="entry name" value="Bacterial exopeptidase dimerisation domain"/>
    <property type="match status" value="1"/>
</dbReference>
<keyword evidence="4" id="KW-0862">Zinc</keyword>
<evidence type="ECO:0000256" key="3">
    <source>
        <dbReference type="ARBA" id="ARBA00022801"/>
    </source>
</evidence>
<dbReference type="InterPro" id="IPR001261">
    <property type="entry name" value="ArgE/DapE_CS"/>
</dbReference>
<accession>A0A6L3ZKV0</accession>
<evidence type="ECO:0000313" key="7">
    <source>
        <dbReference type="EMBL" id="KAB2818095.1"/>
    </source>
</evidence>
<protein>
    <submittedName>
        <fullName evidence="7">M20 family metallo-hydrolase</fullName>
    </submittedName>
</protein>
<dbReference type="Pfam" id="PF07687">
    <property type="entry name" value="M20_dimer"/>
    <property type="match status" value="1"/>
</dbReference>
<evidence type="ECO:0000313" key="8">
    <source>
        <dbReference type="Proteomes" id="UP000484164"/>
    </source>
</evidence>
<keyword evidence="2" id="KW-0479">Metal-binding</keyword>
<dbReference type="PANTHER" id="PTHR43808">
    <property type="entry name" value="ACETYLORNITHINE DEACETYLASE"/>
    <property type="match status" value="1"/>
</dbReference>
<reference evidence="7 8" key="1">
    <citation type="submission" date="2019-10" db="EMBL/GenBank/DDBJ databases">
        <title>Genome sequence of Phaeocystidibacter marisrubri JCM30614 (type strain).</title>
        <authorList>
            <person name="Bowman J.P."/>
        </authorList>
    </citation>
    <scope>NUCLEOTIDE SEQUENCE [LARGE SCALE GENOMIC DNA]</scope>
    <source>
        <strain evidence="7 8">JCM 30614</strain>
    </source>
</reference>
<dbReference type="InterPro" id="IPR036264">
    <property type="entry name" value="Bact_exopeptidase_dim_dom"/>
</dbReference>
<dbReference type="SUPFAM" id="SSF53187">
    <property type="entry name" value="Zn-dependent exopeptidases"/>
    <property type="match status" value="1"/>
</dbReference>
<feature type="domain" description="Peptidase M20 dimerisation" evidence="6">
    <location>
        <begin position="165"/>
        <end position="264"/>
    </location>
</feature>
<evidence type="ECO:0000256" key="4">
    <source>
        <dbReference type="ARBA" id="ARBA00022833"/>
    </source>
</evidence>
<dbReference type="OrthoDB" id="9792335at2"/>
<evidence type="ECO:0000256" key="2">
    <source>
        <dbReference type="ARBA" id="ARBA00022723"/>
    </source>
</evidence>
<proteinExistence type="predicted"/>
<dbReference type="InterPro" id="IPR011650">
    <property type="entry name" value="Peptidase_M20_dimer"/>
</dbReference>
<dbReference type="InterPro" id="IPR050072">
    <property type="entry name" value="Peptidase_M20A"/>
</dbReference>
<dbReference type="PANTHER" id="PTHR43808:SF31">
    <property type="entry name" value="N-ACETYL-L-CITRULLINE DEACETYLASE"/>
    <property type="match status" value="1"/>
</dbReference>
<dbReference type="PROSITE" id="PS00758">
    <property type="entry name" value="ARGE_DAPE_CPG2_1"/>
    <property type="match status" value="1"/>
</dbReference>
<gene>
    <name evidence="7" type="ORF">F8C82_06750</name>
</gene>
<comment type="caution">
    <text evidence="7">The sequence shown here is derived from an EMBL/GenBank/DDBJ whole genome shotgun (WGS) entry which is preliminary data.</text>
</comment>
<dbReference type="GO" id="GO:0006526">
    <property type="term" value="P:L-arginine biosynthetic process"/>
    <property type="evidence" value="ECO:0007669"/>
    <property type="project" value="TreeGrafter"/>
</dbReference>
<sequence length="349" mass="38427">MMAHSALEMLENLIRIPSFSGEEDRTADYLASQFEVRGIPYERSINNVWAFNKHFDAAKPSILLNSHHDTVKPNSGYTRDPFTPEVENGKLYGLGSNDAGGALIAMFHAFVHFYEREGMSHNLIYLAVGEEETSSLNGAIHALEKMPPISFGLVGEPTEMNLAIAEKGLIVIDAEAMGVPGHAAHTNTVNPIYKIAKDIAWVEQFTFEKASEVTGPVRMSVTQVQAGKQSNLVPAKASFVMDVRVPDVYELEEVFAIIDAHTESVLTARSFRMRPSSIPADHPIVLGGIALGRKTYGSPTLSDQAHMRFPTLKIGPGKSERSHTADEFIYVDELEKGIEIYIDLLKTVL</sequence>
<organism evidence="7 8">
    <name type="scientific">Phaeocystidibacter marisrubri</name>
    <dbReference type="NCBI Taxonomy" id="1577780"/>
    <lineage>
        <taxon>Bacteria</taxon>
        <taxon>Pseudomonadati</taxon>
        <taxon>Bacteroidota</taxon>
        <taxon>Flavobacteriia</taxon>
        <taxon>Flavobacteriales</taxon>
        <taxon>Phaeocystidibacteraceae</taxon>
        <taxon>Phaeocystidibacter</taxon>
    </lineage>
</organism>
<evidence type="ECO:0000259" key="6">
    <source>
        <dbReference type="Pfam" id="PF07687"/>
    </source>
</evidence>
<keyword evidence="5" id="KW-0170">Cobalt</keyword>
<evidence type="ECO:0000256" key="5">
    <source>
        <dbReference type="ARBA" id="ARBA00023285"/>
    </source>
</evidence>
<keyword evidence="3 7" id="KW-0378">Hydrolase</keyword>
<dbReference type="InterPro" id="IPR002933">
    <property type="entry name" value="Peptidase_M20"/>
</dbReference>
<dbReference type="Gene3D" id="3.40.630.10">
    <property type="entry name" value="Zn peptidases"/>
    <property type="match status" value="2"/>
</dbReference>
<dbReference type="AlphaFoldDB" id="A0A6L3ZKV0"/>